<dbReference type="Proteomes" id="UP000856022">
    <property type="component" value="Unassembled WGS sequence"/>
</dbReference>
<organism evidence="3">
    <name type="scientific">Vibrio parahaemolyticus</name>
    <dbReference type="NCBI Taxonomy" id="670"/>
    <lineage>
        <taxon>Bacteria</taxon>
        <taxon>Pseudomonadati</taxon>
        <taxon>Pseudomonadota</taxon>
        <taxon>Gammaproteobacteria</taxon>
        <taxon>Vibrionales</taxon>
        <taxon>Vibrionaceae</taxon>
        <taxon>Vibrio</taxon>
    </lineage>
</organism>
<feature type="transmembrane region" description="Helical" evidence="2">
    <location>
        <begin position="21"/>
        <end position="42"/>
    </location>
</feature>
<feature type="coiled-coil region" evidence="1">
    <location>
        <begin position="111"/>
        <end position="178"/>
    </location>
</feature>
<proteinExistence type="predicted"/>
<dbReference type="EMBL" id="DACQKT010000037">
    <property type="protein sequence ID" value="HAS6680289.1"/>
    <property type="molecule type" value="Genomic_DNA"/>
</dbReference>
<protein>
    <submittedName>
        <fullName evidence="3">Uncharacterized protein</fullName>
    </submittedName>
</protein>
<sequence length="261" mass="30411">MKTLINSLQENTVSRFKNPLVGAYVFSWTIWNIADVMLFILSSNAEKIKMINESTFELANDLLFPLGISLIYLLVVPILNMLYERIVDGVINKYRNAFKQKTLQEHYYTVKRTTIAKLDSDEEENRKLRDRQLDTWADEKQRMSETIIQFRAEHAEKMAKIDNEISSYREEIQRLTSEVYDLGTREESIRQELTHIVRDVGLGIEKLTYLKNLPESALSLTKDISDTTKRAHKVLNLPLLMPNSPNSYNEPPMDFDDDIPF</sequence>
<dbReference type="EMBL" id="CP034298">
    <property type="protein sequence ID" value="QHH09741.1"/>
    <property type="molecule type" value="Genomic_DNA"/>
</dbReference>
<evidence type="ECO:0000313" key="5">
    <source>
        <dbReference type="Proteomes" id="UP000464718"/>
    </source>
</evidence>
<reference evidence="3" key="1">
    <citation type="journal article" date="2018" name="Genome Biol.">
        <title>SKESA: strategic k-mer extension for scrupulous assemblies.</title>
        <authorList>
            <person name="Souvorov A."/>
            <person name="Agarwala R."/>
            <person name="Lipman D.J."/>
        </authorList>
    </citation>
    <scope>NUCLEOTIDE SEQUENCE</scope>
    <source>
        <strain evidence="3">1930</strain>
    </source>
</reference>
<feature type="transmembrane region" description="Helical" evidence="2">
    <location>
        <begin position="62"/>
        <end position="83"/>
    </location>
</feature>
<name>A0A7Z2MTB4_VIBPH</name>
<keyword evidence="2" id="KW-0812">Transmembrane</keyword>
<keyword evidence="2" id="KW-1133">Transmembrane helix</keyword>
<evidence type="ECO:0000313" key="3">
    <source>
        <dbReference type="EMBL" id="HAS6680289.1"/>
    </source>
</evidence>
<keyword evidence="2" id="KW-0472">Membrane</keyword>
<evidence type="ECO:0000256" key="1">
    <source>
        <dbReference type="SAM" id="Coils"/>
    </source>
</evidence>
<keyword evidence="1" id="KW-0175">Coiled coil</keyword>
<accession>A0A7Z2MTB4</accession>
<dbReference type="RefSeq" id="WP_025787423.1">
    <property type="nucleotide sequence ID" value="NZ_CP009982.1"/>
</dbReference>
<reference evidence="3" key="3">
    <citation type="submission" date="2019-12" db="EMBL/GenBank/DDBJ databases">
        <authorList>
            <consortium name="NCBI Pathogen Detection Project"/>
        </authorList>
    </citation>
    <scope>NUCLEOTIDE SEQUENCE</scope>
    <source>
        <strain evidence="3">1930</strain>
    </source>
</reference>
<evidence type="ECO:0000313" key="4">
    <source>
        <dbReference type="EMBL" id="QHH09741.1"/>
    </source>
</evidence>
<dbReference type="Proteomes" id="UP000464718">
    <property type="component" value="Chromosome i"/>
</dbReference>
<gene>
    <name evidence="4" type="ORF">EHC69_10355</name>
    <name evidence="3" type="ORF">I7278_26335</name>
</gene>
<evidence type="ECO:0000256" key="2">
    <source>
        <dbReference type="SAM" id="Phobius"/>
    </source>
</evidence>
<dbReference type="AlphaFoldDB" id="A0A7Z2MTB4"/>
<reference evidence="4 5" key="2">
    <citation type="submission" date="2018-12" db="EMBL/GenBank/DDBJ databases">
        <title>Genomic insights into the evolutionary origins and pathogenicity of five Vibrio parahaemolyticus strains isolated from the shrimp with acute hepatopancreatic necrosis disease (AHPND).</title>
        <authorList>
            <person name="Yang Q."/>
            <person name="Dong X."/>
            <person name="Xie G."/>
            <person name="Fu S."/>
            <person name="Zou P."/>
            <person name="Sun J."/>
            <person name="Wang Y."/>
            <person name="Huang J."/>
        </authorList>
    </citation>
    <scope>NUCLEOTIDE SEQUENCE [LARGE SCALE GENOMIC DNA]</scope>
    <source>
        <strain evidence="4 5">20160303005-1</strain>
    </source>
</reference>